<dbReference type="Proteomes" id="UP000677265">
    <property type="component" value="Unassembled WGS sequence"/>
</dbReference>
<dbReference type="RefSeq" id="WP_213146379.1">
    <property type="nucleotide sequence ID" value="NZ_JAGYPE020000047.1"/>
</dbReference>
<evidence type="ECO:0000256" key="1">
    <source>
        <dbReference type="SAM" id="Phobius"/>
    </source>
</evidence>
<keyword evidence="1" id="KW-1133">Transmembrane helix</keyword>
<feature type="transmembrane region" description="Helical" evidence="1">
    <location>
        <begin position="67"/>
        <end position="85"/>
    </location>
</feature>
<evidence type="ECO:0000313" key="3">
    <source>
        <dbReference type="EMBL" id="MCH6268014.1"/>
    </source>
</evidence>
<reference evidence="2" key="1">
    <citation type="submission" date="2021-05" db="EMBL/GenBank/DDBJ databases">
        <title>Novel Bacillus species.</title>
        <authorList>
            <person name="Liu G."/>
        </authorList>
    </citation>
    <scope>NUCLEOTIDE SEQUENCE</scope>
    <source>
        <strain evidence="2 4">FJAT-50051</strain>
    </source>
</reference>
<evidence type="ECO:0000313" key="2">
    <source>
        <dbReference type="EMBL" id="MBS4186587.1"/>
    </source>
</evidence>
<gene>
    <name evidence="3" type="ORF">KHB02_021030</name>
    <name evidence="2" type="ORF">KHB02_35055</name>
</gene>
<feature type="transmembrane region" description="Helical" evidence="1">
    <location>
        <begin position="28"/>
        <end position="47"/>
    </location>
</feature>
<organism evidence="2">
    <name type="scientific">Neobacillus citreus</name>
    <dbReference type="NCBI Taxonomy" id="2833578"/>
    <lineage>
        <taxon>Bacteria</taxon>
        <taxon>Bacillati</taxon>
        <taxon>Bacillota</taxon>
        <taxon>Bacilli</taxon>
        <taxon>Bacillales</taxon>
        <taxon>Bacillaceae</taxon>
        <taxon>Neobacillus</taxon>
    </lineage>
</organism>
<feature type="transmembrane region" description="Helical" evidence="1">
    <location>
        <begin position="6"/>
        <end position="21"/>
    </location>
</feature>
<proteinExistence type="predicted"/>
<keyword evidence="1" id="KW-0812">Transmembrane</keyword>
<protein>
    <submittedName>
        <fullName evidence="2">Uncharacterized protein</fullName>
    </submittedName>
</protein>
<comment type="caution">
    <text evidence="2">The sequence shown here is derived from an EMBL/GenBank/DDBJ whole genome shotgun (WGS) entry which is preliminary data.</text>
</comment>
<evidence type="ECO:0000313" key="4">
    <source>
        <dbReference type="Proteomes" id="UP000677265"/>
    </source>
</evidence>
<keyword evidence="1" id="KW-0472">Membrane</keyword>
<keyword evidence="4" id="KW-1185">Reference proteome</keyword>
<dbReference type="EMBL" id="JAGYPE010000007">
    <property type="protein sequence ID" value="MBS4186587.1"/>
    <property type="molecule type" value="Genomic_DNA"/>
</dbReference>
<name>A0A942T7D7_9BACI</name>
<dbReference type="EMBL" id="JAGYPE020000047">
    <property type="protein sequence ID" value="MCH6268014.1"/>
    <property type="molecule type" value="Genomic_DNA"/>
</dbReference>
<accession>A0A942T7D7</accession>
<sequence>MPYLIRILHLILPWFSIAFLPRKSLRQFFPVSIVASLFVTVLCLLAIPYKWWTVKGGWKGKLLNDSSFILGPFFVGTLWIFHFTFGKFKRYMLVNLIMDVLFSFPLSFLYQKLKLFTLVNFKPKHIFLSFISFSLIIYGFERLKRGLK</sequence>
<dbReference type="AlphaFoldDB" id="A0A942T7D7"/>
<feature type="transmembrane region" description="Helical" evidence="1">
    <location>
        <begin position="123"/>
        <end position="140"/>
    </location>
</feature>
<feature type="transmembrane region" description="Helical" evidence="1">
    <location>
        <begin position="92"/>
        <end position="111"/>
    </location>
</feature>